<evidence type="ECO:0000259" key="11">
    <source>
        <dbReference type="PROSITE" id="PS50262"/>
    </source>
</evidence>
<feature type="region of interest" description="Disordered" evidence="9">
    <location>
        <begin position="604"/>
        <end position="630"/>
    </location>
</feature>
<keyword evidence="8" id="KW-0807">Transducer</keyword>
<feature type="transmembrane region" description="Helical" evidence="10">
    <location>
        <begin position="95"/>
        <end position="119"/>
    </location>
</feature>
<dbReference type="CDD" id="cd00637">
    <property type="entry name" value="7tm_classA_rhodopsin-like"/>
    <property type="match status" value="1"/>
</dbReference>
<name>A0AAE9CW20_CAEBR</name>
<feature type="compositionally biased region" description="Polar residues" evidence="9">
    <location>
        <begin position="604"/>
        <end position="617"/>
    </location>
</feature>
<feature type="transmembrane region" description="Helical" evidence="10">
    <location>
        <begin position="333"/>
        <end position="360"/>
    </location>
</feature>
<feature type="transmembrane region" description="Helical" evidence="10">
    <location>
        <begin position="52"/>
        <end position="75"/>
    </location>
</feature>
<keyword evidence="3 10" id="KW-0812">Transmembrane</keyword>
<feature type="domain" description="G-protein coupled receptors family 1 profile" evidence="11">
    <location>
        <begin position="31"/>
        <end position="357"/>
    </location>
</feature>
<keyword evidence="4 10" id="KW-1133">Transmembrane helix</keyword>
<feature type="transmembrane region" description="Helical" evidence="10">
    <location>
        <begin position="307"/>
        <end position="327"/>
    </location>
</feature>
<evidence type="ECO:0000256" key="8">
    <source>
        <dbReference type="ARBA" id="ARBA00023224"/>
    </source>
</evidence>
<keyword evidence="7" id="KW-0675">Receptor</keyword>
<evidence type="ECO:0000256" key="10">
    <source>
        <dbReference type="SAM" id="Phobius"/>
    </source>
</evidence>
<reference evidence="12 13" key="1">
    <citation type="submission" date="2022-05" db="EMBL/GenBank/DDBJ databases">
        <title>Chromosome-level reference genomes for two strains of Caenorhabditis briggsae: an improved platform for comparative genomics.</title>
        <authorList>
            <person name="Stevens L."/>
            <person name="Andersen E.C."/>
        </authorList>
    </citation>
    <scope>NUCLEOTIDE SEQUENCE [LARGE SCALE GENOMIC DNA]</scope>
    <source>
        <strain evidence="12">QX1410_ONT</strain>
        <tissue evidence="12">Whole-organism</tissue>
    </source>
</reference>
<sequence>MSSSNSTNRVSFVDVIIFAGLESLGMCAIVGNLALIIVLLNNKYLHRASFILMLNLAIADVIHGFVTTCHFYPPILLKQMHIGEMAVRLFNIADWTAWAITLTHMSAICLDRLIAIILYGRYNVLVTVQRIKTFSISCWAFFLSTNVTLFFLQACCMIRPLESLNYYSFGYAENSGENFNVYVLTYTPVEILTILILSFSNPITLVQLYRRHKRKIALRQQGTTKSVSTSSSSLLKQQRSQWQSNVRKSDSNEQSKFFRLRSTFTSPSRIVASTMLLEMSMKMGSKHIANDVREMAARRSNRQQQRILLQITVVALIFYAYMTAYYVSYYSRFQSIAVMIFNSYFYSITHMINPVIYFSLNKEMRSQLKEAFVDFRKFFSCKKKDPYGFANSSTKINHSTKLTMVRAQSTSCSETSPLFSSNNHYKSTGTTQKNEERLLDSVEGSSTGNESAEIRAIVQNDDPSDQCSLPKSDIYVTPPVEMPNKMGAKERSTFINQLVSALQYASNKSLSSVKGQNEVNEGEEYGEDERAAENGEQLRVQPVLRKLDKSATTNDISSMIKQRYIRFSNTLQVISRDSNFLSENHKYVSMGSLERSCLLNDMSGNSDSTSTTVQKSITRSTSSNSNVFRSSTTNCNGDTGLLLDDEIDTDVEEEIAYL</sequence>
<evidence type="ECO:0000256" key="1">
    <source>
        <dbReference type="ARBA" id="ARBA00004651"/>
    </source>
</evidence>
<accession>A0AAE9CW20</accession>
<dbReference type="Pfam" id="PF00001">
    <property type="entry name" value="7tm_1"/>
    <property type="match status" value="1"/>
</dbReference>
<feature type="compositionally biased region" description="Low complexity" evidence="9">
    <location>
        <begin position="228"/>
        <end position="244"/>
    </location>
</feature>
<evidence type="ECO:0000256" key="7">
    <source>
        <dbReference type="ARBA" id="ARBA00023170"/>
    </source>
</evidence>
<dbReference type="PANTHER" id="PTHR24249:SF424">
    <property type="entry name" value="G-PROTEIN COUPLED RECEPTORS FAMILY 1 PROFILE DOMAIN-CONTAINING PROTEIN"/>
    <property type="match status" value="1"/>
</dbReference>
<dbReference type="InterPro" id="IPR000276">
    <property type="entry name" value="GPCR_Rhodpsn"/>
</dbReference>
<feature type="transmembrane region" description="Helical" evidence="10">
    <location>
        <begin position="139"/>
        <end position="161"/>
    </location>
</feature>
<keyword evidence="5" id="KW-0297">G-protein coupled receptor</keyword>
<evidence type="ECO:0000313" key="13">
    <source>
        <dbReference type="Proteomes" id="UP000827892"/>
    </source>
</evidence>
<evidence type="ECO:0000256" key="5">
    <source>
        <dbReference type="ARBA" id="ARBA00023040"/>
    </source>
</evidence>
<feature type="region of interest" description="Disordered" evidence="9">
    <location>
        <begin position="513"/>
        <end position="534"/>
    </location>
</feature>
<evidence type="ECO:0000313" key="12">
    <source>
        <dbReference type="EMBL" id="ULT83905.1"/>
    </source>
</evidence>
<evidence type="ECO:0000256" key="3">
    <source>
        <dbReference type="ARBA" id="ARBA00022692"/>
    </source>
</evidence>
<dbReference type="PROSITE" id="PS50262">
    <property type="entry name" value="G_PROTEIN_RECEP_F1_2"/>
    <property type="match status" value="1"/>
</dbReference>
<keyword evidence="2" id="KW-1003">Cell membrane</keyword>
<feature type="compositionally biased region" description="Low complexity" evidence="9">
    <location>
        <begin position="618"/>
        <end position="630"/>
    </location>
</feature>
<protein>
    <recommendedName>
        <fullName evidence="11">G-protein coupled receptors family 1 profile domain-containing protein</fullName>
    </recommendedName>
</protein>
<gene>
    <name evidence="12" type="ORF">L3Y34_012893</name>
</gene>
<comment type="subcellular location">
    <subcellularLocation>
        <location evidence="1">Cell membrane</location>
        <topology evidence="1">Multi-pass membrane protein</topology>
    </subcellularLocation>
</comment>
<dbReference type="GO" id="GO:0004930">
    <property type="term" value="F:G protein-coupled receptor activity"/>
    <property type="evidence" value="ECO:0007669"/>
    <property type="project" value="UniProtKB-KW"/>
</dbReference>
<evidence type="ECO:0000256" key="4">
    <source>
        <dbReference type="ARBA" id="ARBA00022989"/>
    </source>
</evidence>
<dbReference type="Proteomes" id="UP000827892">
    <property type="component" value="Chromosome X"/>
</dbReference>
<evidence type="ECO:0000256" key="9">
    <source>
        <dbReference type="SAM" id="MobiDB-lite"/>
    </source>
</evidence>
<dbReference type="PRINTS" id="PR00237">
    <property type="entry name" value="GPCRRHODOPSN"/>
</dbReference>
<feature type="transmembrane region" description="Helical" evidence="10">
    <location>
        <begin position="181"/>
        <end position="209"/>
    </location>
</feature>
<dbReference type="Gene3D" id="1.20.1070.10">
    <property type="entry name" value="Rhodopsin 7-helix transmembrane proteins"/>
    <property type="match status" value="1"/>
</dbReference>
<dbReference type="InterPro" id="IPR017452">
    <property type="entry name" value="GPCR_Rhodpsn_7TM"/>
</dbReference>
<dbReference type="EMBL" id="CP090896">
    <property type="protein sequence ID" value="ULT83905.1"/>
    <property type="molecule type" value="Genomic_DNA"/>
</dbReference>
<feature type="transmembrane region" description="Helical" evidence="10">
    <location>
        <begin position="15"/>
        <end position="40"/>
    </location>
</feature>
<dbReference type="GO" id="GO:0005886">
    <property type="term" value="C:plasma membrane"/>
    <property type="evidence" value="ECO:0007669"/>
    <property type="project" value="UniProtKB-SubCell"/>
</dbReference>
<evidence type="ECO:0000256" key="2">
    <source>
        <dbReference type="ARBA" id="ARBA00022475"/>
    </source>
</evidence>
<dbReference type="InterPro" id="IPR050569">
    <property type="entry name" value="TAAR"/>
</dbReference>
<proteinExistence type="predicted"/>
<keyword evidence="6 10" id="KW-0472">Membrane</keyword>
<dbReference type="SUPFAM" id="SSF81321">
    <property type="entry name" value="Family A G protein-coupled receptor-like"/>
    <property type="match status" value="1"/>
</dbReference>
<feature type="region of interest" description="Disordered" evidence="9">
    <location>
        <begin position="228"/>
        <end position="248"/>
    </location>
</feature>
<dbReference type="AlphaFoldDB" id="A0AAE9CW20"/>
<dbReference type="PANTHER" id="PTHR24249">
    <property type="entry name" value="HISTAMINE RECEPTOR-RELATED G-PROTEIN COUPLED RECEPTOR"/>
    <property type="match status" value="1"/>
</dbReference>
<evidence type="ECO:0000256" key="6">
    <source>
        <dbReference type="ARBA" id="ARBA00023136"/>
    </source>
</evidence>
<organism evidence="12 13">
    <name type="scientific">Caenorhabditis briggsae</name>
    <dbReference type="NCBI Taxonomy" id="6238"/>
    <lineage>
        <taxon>Eukaryota</taxon>
        <taxon>Metazoa</taxon>
        <taxon>Ecdysozoa</taxon>
        <taxon>Nematoda</taxon>
        <taxon>Chromadorea</taxon>
        <taxon>Rhabditida</taxon>
        <taxon>Rhabditina</taxon>
        <taxon>Rhabditomorpha</taxon>
        <taxon>Rhabditoidea</taxon>
        <taxon>Rhabditidae</taxon>
        <taxon>Peloderinae</taxon>
        <taxon>Caenorhabditis</taxon>
    </lineage>
</organism>